<dbReference type="CDD" id="cd07377">
    <property type="entry name" value="WHTH_GntR"/>
    <property type="match status" value="1"/>
</dbReference>
<dbReference type="KEGG" id="sbae:DSM104329_00444"/>
<accession>A0A9E6XTY9</accession>
<dbReference type="GO" id="GO:0003677">
    <property type="term" value="F:DNA binding"/>
    <property type="evidence" value="ECO:0007669"/>
    <property type="project" value="UniProtKB-KW"/>
</dbReference>
<dbReference type="InterPro" id="IPR036388">
    <property type="entry name" value="WH-like_DNA-bd_sf"/>
</dbReference>
<proteinExistence type="predicted"/>
<dbReference type="Pfam" id="PF00392">
    <property type="entry name" value="GntR"/>
    <property type="match status" value="1"/>
</dbReference>
<protein>
    <recommendedName>
        <fullName evidence="4">HTH gntR-type domain-containing protein</fullName>
    </recommendedName>
</protein>
<evidence type="ECO:0000256" key="3">
    <source>
        <dbReference type="ARBA" id="ARBA00023163"/>
    </source>
</evidence>
<dbReference type="PROSITE" id="PS50949">
    <property type="entry name" value="HTH_GNTR"/>
    <property type="match status" value="1"/>
</dbReference>
<keyword evidence="2" id="KW-0238">DNA-binding</keyword>
<dbReference type="SUPFAM" id="SSF48008">
    <property type="entry name" value="GntR ligand-binding domain-like"/>
    <property type="match status" value="1"/>
</dbReference>
<dbReference type="EMBL" id="CP087164">
    <property type="protein sequence ID" value="UGS34073.1"/>
    <property type="molecule type" value="Genomic_DNA"/>
</dbReference>
<dbReference type="RefSeq" id="WP_259313762.1">
    <property type="nucleotide sequence ID" value="NZ_CP087164.1"/>
</dbReference>
<sequence>MSKQESAYRELRRRLASGQYGPGHRLVIDRLAAEFEVSAIPVREAIRRLEAEGWVTFRPHVGAEVAPITADAWVQALELTSVLEGRATALAAEHLTTEDLATLRAFNERMRNALDELDLRAFGSFNHDFHAVFYDRCGQPWLQTLLADLQSRHRGFSPDIFSLMPSRSKASPVEHEELVAAIERGEPATVVERLAREHKMRTAAAYRTDHDAQAA</sequence>
<keyword evidence="6" id="KW-1185">Reference proteome</keyword>
<dbReference type="Proteomes" id="UP001162834">
    <property type="component" value="Chromosome"/>
</dbReference>
<gene>
    <name evidence="5" type="ORF">DSM104329_00444</name>
</gene>
<dbReference type="PANTHER" id="PTHR43537">
    <property type="entry name" value="TRANSCRIPTIONAL REGULATOR, GNTR FAMILY"/>
    <property type="match status" value="1"/>
</dbReference>
<dbReference type="Pfam" id="PF07729">
    <property type="entry name" value="FCD"/>
    <property type="match status" value="1"/>
</dbReference>
<keyword evidence="3" id="KW-0804">Transcription</keyword>
<dbReference type="SUPFAM" id="SSF46785">
    <property type="entry name" value="Winged helix' DNA-binding domain"/>
    <property type="match status" value="1"/>
</dbReference>
<evidence type="ECO:0000256" key="2">
    <source>
        <dbReference type="ARBA" id="ARBA00023125"/>
    </source>
</evidence>
<dbReference type="Gene3D" id="1.20.120.530">
    <property type="entry name" value="GntR ligand-binding domain-like"/>
    <property type="match status" value="1"/>
</dbReference>
<dbReference type="InterPro" id="IPR011711">
    <property type="entry name" value="GntR_C"/>
</dbReference>
<evidence type="ECO:0000313" key="5">
    <source>
        <dbReference type="EMBL" id="UGS34073.1"/>
    </source>
</evidence>
<dbReference type="SMART" id="SM00895">
    <property type="entry name" value="FCD"/>
    <property type="match status" value="1"/>
</dbReference>
<dbReference type="InterPro" id="IPR008920">
    <property type="entry name" value="TF_FadR/GntR_C"/>
</dbReference>
<feature type="domain" description="HTH gntR-type" evidence="4">
    <location>
        <begin position="1"/>
        <end position="68"/>
    </location>
</feature>
<evidence type="ECO:0000313" key="6">
    <source>
        <dbReference type="Proteomes" id="UP001162834"/>
    </source>
</evidence>
<dbReference type="SMART" id="SM00345">
    <property type="entry name" value="HTH_GNTR"/>
    <property type="match status" value="1"/>
</dbReference>
<dbReference type="AlphaFoldDB" id="A0A9E6XTY9"/>
<organism evidence="5 6">
    <name type="scientific">Capillimicrobium parvum</name>
    <dbReference type="NCBI Taxonomy" id="2884022"/>
    <lineage>
        <taxon>Bacteria</taxon>
        <taxon>Bacillati</taxon>
        <taxon>Actinomycetota</taxon>
        <taxon>Thermoleophilia</taxon>
        <taxon>Solirubrobacterales</taxon>
        <taxon>Capillimicrobiaceae</taxon>
        <taxon>Capillimicrobium</taxon>
    </lineage>
</organism>
<dbReference type="InterPro" id="IPR000524">
    <property type="entry name" value="Tscrpt_reg_HTH_GntR"/>
</dbReference>
<evidence type="ECO:0000259" key="4">
    <source>
        <dbReference type="PROSITE" id="PS50949"/>
    </source>
</evidence>
<name>A0A9E6XTY9_9ACTN</name>
<dbReference type="GO" id="GO:0003700">
    <property type="term" value="F:DNA-binding transcription factor activity"/>
    <property type="evidence" value="ECO:0007669"/>
    <property type="project" value="InterPro"/>
</dbReference>
<keyword evidence="1" id="KW-0805">Transcription regulation</keyword>
<dbReference type="PANTHER" id="PTHR43537:SF5">
    <property type="entry name" value="UXU OPERON TRANSCRIPTIONAL REGULATOR"/>
    <property type="match status" value="1"/>
</dbReference>
<dbReference type="Gene3D" id="1.10.10.10">
    <property type="entry name" value="Winged helix-like DNA-binding domain superfamily/Winged helix DNA-binding domain"/>
    <property type="match status" value="1"/>
</dbReference>
<dbReference type="InterPro" id="IPR036390">
    <property type="entry name" value="WH_DNA-bd_sf"/>
</dbReference>
<reference evidence="5" key="1">
    <citation type="journal article" date="2022" name="Int. J. Syst. Evol. Microbiol.">
        <title>Pseudomonas aegrilactucae sp. nov. and Pseudomonas morbosilactucae sp. nov., pathogens causing bacterial rot of lettuce in Japan.</title>
        <authorList>
            <person name="Sawada H."/>
            <person name="Fujikawa T."/>
            <person name="Satou M."/>
        </authorList>
    </citation>
    <scope>NUCLEOTIDE SEQUENCE</scope>
    <source>
        <strain evidence="5">0166_1</strain>
    </source>
</reference>
<evidence type="ECO:0000256" key="1">
    <source>
        <dbReference type="ARBA" id="ARBA00023015"/>
    </source>
</evidence>